<dbReference type="EMBL" id="LR031876">
    <property type="protein sequence ID" value="VDD40069.1"/>
    <property type="molecule type" value="Genomic_DNA"/>
</dbReference>
<organism evidence="1">
    <name type="scientific">Brassica oleracea</name>
    <name type="common">Wild cabbage</name>
    <dbReference type="NCBI Taxonomy" id="3712"/>
    <lineage>
        <taxon>Eukaryota</taxon>
        <taxon>Viridiplantae</taxon>
        <taxon>Streptophyta</taxon>
        <taxon>Embryophyta</taxon>
        <taxon>Tracheophyta</taxon>
        <taxon>Spermatophyta</taxon>
        <taxon>Magnoliopsida</taxon>
        <taxon>eudicotyledons</taxon>
        <taxon>Gunneridae</taxon>
        <taxon>Pentapetalae</taxon>
        <taxon>rosids</taxon>
        <taxon>malvids</taxon>
        <taxon>Brassicales</taxon>
        <taxon>Brassicaceae</taxon>
        <taxon>Brassiceae</taxon>
        <taxon>Brassica</taxon>
    </lineage>
</organism>
<evidence type="ECO:0000313" key="1">
    <source>
        <dbReference type="EMBL" id="VDD40069.1"/>
    </source>
</evidence>
<dbReference type="AlphaFoldDB" id="A0A3P6FA54"/>
<proteinExistence type="predicted"/>
<sequence length="104" mass="11855">MSLLIRASSGKTAWNRLIHFQGIFFPFSAFQLAQRHRMQLKRKESDRPLYQVGNPILIDVEQVSPGTVLGTTHTYVIKTGTQDKPGAKRVDLLRGAKDRWISVY</sequence>
<accession>A0A3P6FA54</accession>
<reference evidence="1" key="1">
    <citation type="submission" date="2018-11" db="EMBL/GenBank/DDBJ databases">
        <authorList>
            <consortium name="Genoscope - CEA"/>
            <person name="William W."/>
        </authorList>
    </citation>
    <scope>NUCLEOTIDE SEQUENCE</scope>
</reference>
<name>A0A3P6FA54_BRAOL</name>
<gene>
    <name evidence="1" type="ORF">BOLC7T45629H</name>
</gene>
<protein>
    <submittedName>
        <fullName evidence="1">Uncharacterized protein</fullName>
    </submittedName>
</protein>